<evidence type="ECO:0000256" key="1">
    <source>
        <dbReference type="SAM" id="MobiDB-lite"/>
    </source>
</evidence>
<dbReference type="EMBL" id="ASHM01117259">
    <property type="protein sequence ID" value="PNX70942.1"/>
    <property type="molecule type" value="Genomic_DNA"/>
</dbReference>
<comment type="caution">
    <text evidence="2">The sequence shown here is derived from an EMBL/GenBank/DDBJ whole genome shotgun (WGS) entry which is preliminary data.</text>
</comment>
<feature type="compositionally biased region" description="Basic residues" evidence="1">
    <location>
        <begin position="21"/>
        <end position="33"/>
    </location>
</feature>
<dbReference type="Proteomes" id="UP000236291">
    <property type="component" value="Unassembled WGS sequence"/>
</dbReference>
<gene>
    <name evidence="2" type="ORF">L195_g057898</name>
</gene>
<protein>
    <submittedName>
        <fullName evidence="2">Uncharacterized protein</fullName>
    </submittedName>
</protein>
<feature type="non-terminal residue" evidence="2">
    <location>
        <position position="33"/>
    </location>
</feature>
<evidence type="ECO:0000313" key="2">
    <source>
        <dbReference type="EMBL" id="PNX70942.1"/>
    </source>
</evidence>
<feature type="compositionally biased region" description="Basic and acidic residues" evidence="1">
    <location>
        <begin position="1"/>
        <end position="16"/>
    </location>
</feature>
<reference evidence="2 3" key="1">
    <citation type="journal article" date="2014" name="Am. J. Bot.">
        <title>Genome assembly and annotation for red clover (Trifolium pratense; Fabaceae).</title>
        <authorList>
            <person name="Istvanek J."/>
            <person name="Jaros M."/>
            <person name="Krenek A."/>
            <person name="Repkova J."/>
        </authorList>
    </citation>
    <scope>NUCLEOTIDE SEQUENCE [LARGE SCALE GENOMIC DNA]</scope>
    <source>
        <strain evidence="3">cv. Tatra</strain>
        <tissue evidence="2">Young leaves</tissue>
    </source>
</reference>
<accession>A0A2K3KXD6</accession>
<proteinExistence type="predicted"/>
<evidence type="ECO:0000313" key="3">
    <source>
        <dbReference type="Proteomes" id="UP000236291"/>
    </source>
</evidence>
<feature type="region of interest" description="Disordered" evidence="1">
    <location>
        <begin position="1"/>
        <end position="33"/>
    </location>
</feature>
<reference evidence="2 3" key="2">
    <citation type="journal article" date="2017" name="Front. Plant Sci.">
        <title>Gene Classification and Mining of Molecular Markers Useful in Red Clover (Trifolium pratense) Breeding.</title>
        <authorList>
            <person name="Istvanek J."/>
            <person name="Dluhosova J."/>
            <person name="Dluhos P."/>
            <person name="Patkova L."/>
            <person name="Nedelnik J."/>
            <person name="Repkova J."/>
        </authorList>
    </citation>
    <scope>NUCLEOTIDE SEQUENCE [LARGE SCALE GENOMIC DNA]</scope>
    <source>
        <strain evidence="3">cv. Tatra</strain>
        <tissue evidence="2">Young leaves</tissue>
    </source>
</reference>
<sequence length="33" mass="3545">MRWDGDGDGVGTERDLTAAVVRKKMNSGKGSLH</sequence>
<dbReference type="AlphaFoldDB" id="A0A2K3KXD6"/>
<name>A0A2K3KXD6_TRIPR</name>
<organism evidence="2 3">
    <name type="scientific">Trifolium pratense</name>
    <name type="common">Red clover</name>
    <dbReference type="NCBI Taxonomy" id="57577"/>
    <lineage>
        <taxon>Eukaryota</taxon>
        <taxon>Viridiplantae</taxon>
        <taxon>Streptophyta</taxon>
        <taxon>Embryophyta</taxon>
        <taxon>Tracheophyta</taxon>
        <taxon>Spermatophyta</taxon>
        <taxon>Magnoliopsida</taxon>
        <taxon>eudicotyledons</taxon>
        <taxon>Gunneridae</taxon>
        <taxon>Pentapetalae</taxon>
        <taxon>rosids</taxon>
        <taxon>fabids</taxon>
        <taxon>Fabales</taxon>
        <taxon>Fabaceae</taxon>
        <taxon>Papilionoideae</taxon>
        <taxon>50 kb inversion clade</taxon>
        <taxon>NPAAA clade</taxon>
        <taxon>Hologalegina</taxon>
        <taxon>IRL clade</taxon>
        <taxon>Trifolieae</taxon>
        <taxon>Trifolium</taxon>
    </lineage>
</organism>